<reference evidence="3 4" key="1">
    <citation type="submission" date="2020-08" db="EMBL/GenBank/DDBJ databases">
        <authorList>
            <person name="Hejnol A."/>
        </authorList>
    </citation>
    <scope>NUCLEOTIDE SEQUENCE [LARGE SCALE GENOMIC DNA]</scope>
</reference>
<dbReference type="Pfam" id="PF07686">
    <property type="entry name" value="V-set"/>
    <property type="match status" value="1"/>
</dbReference>
<gene>
    <name evidence="3" type="ORF">DGYR_LOCUS1869</name>
</gene>
<dbReference type="SMART" id="SM00406">
    <property type="entry name" value="IGv"/>
    <property type="match status" value="1"/>
</dbReference>
<accession>A0A7I8VE20</accession>
<dbReference type="OrthoDB" id="8049355at2759"/>
<feature type="domain" description="Ig-like" evidence="2">
    <location>
        <begin position="13"/>
        <end position="128"/>
    </location>
</feature>
<dbReference type="AlphaFoldDB" id="A0A7I8VE20"/>
<evidence type="ECO:0000313" key="4">
    <source>
        <dbReference type="Proteomes" id="UP000549394"/>
    </source>
</evidence>
<organism evidence="3 4">
    <name type="scientific">Dimorphilus gyrociliatus</name>
    <dbReference type="NCBI Taxonomy" id="2664684"/>
    <lineage>
        <taxon>Eukaryota</taxon>
        <taxon>Metazoa</taxon>
        <taxon>Spiralia</taxon>
        <taxon>Lophotrochozoa</taxon>
        <taxon>Annelida</taxon>
        <taxon>Polychaeta</taxon>
        <taxon>Polychaeta incertae sedis</taxon>
        <taxon>Dinophilidae</taxon>
        <taxon>Dimorphilus</taxon>
    </lineage>
</organism>
<feature type="signal peptide" evidence="1">
    <location>
        <begin position="1"/>
        <end position="17"/>
    </location>
</feature>
<evidence type="ECO:0000256" key="1">
    <source>
        <dbReference type="SAM" id="SignalP"/>
    </source>
</evidence>
<dbReference type="InterPro" id="IPR036179">
    <property type="entry name" value="Ig-like_dom_sf"/>
</dbReference>
<keyword evidence="4" id="KW-1185">Reference proteome</keyword>
<feature type="domain" description="Ig-like" evidence="2">
    <location>
        <begin position="147"/>
        <end position="223"/>
    </location>
</feature>
<dbReference type="SMART" id="SM00409">
    <property type="entry name" value="IG"/>
    <property type="match status" value="2"/>
</dbReference>
<protein>
    <submittedName>
        <fullName evidence="3">DgyrCDS2000</fullName>
    </submittedName>
</protein>
<dbReference type="Proteomes" id="UP000549394">
    <property type="component" value="Unassembled WGS sequence"/>
</dbReference>
<dbReference type="InterPro" id="IPR037448">
    <property type="entry name" value="Zig-8"/>
</dbReference>
<dbReference type="PANTHER" id="PTHR23279">
    <property type="entry name" value="DEFECTIVE PROBOSCIS EXTENSION RESPONSE DPR -RELATED"/>
    <property type="match status" value="1"/>
</dbReference>
<dbReference type="InterPro" id="IPR003598">
    <property type="entry name" value="Ig_sub2"/>
</dbReference>
<dbReference type="SUPFAM" id="SSF48726">
    <property type="entry name" value="Immunoglobulin"/>
    <property type="match status" value="2"/>
</dbReference>
<dbReference type="InterPro" id="IPR007110">
    <property type="entry name" value="Ig-like_dom"/>
</dbReference>
<evidence type="ECO:0000259" key="2">
    <source>
        <dbReference type="PROSITE" id="PS50835"/>
    </source>
</evidence>
<dbReference type="PROSITE" id="PS50835">
    <property type="entry name" value="IG_LIKE"/>
    <property type="match status" value="2"/>
</dbReference>
<comment type="caution">
    <text evidence="3">The sequence shown here is derived from an EMBL/GenBank/DDBJ whole genome shotgun (WGS) entry which is preliminary data.</text>
</comment>
<dbReference type="GO" id="GO:0050808">
    <property type="term" value="P:synapse organization"/>
    <property type="evidence" value="ECO:0007669"/>
    <property type="project" value="TreeGrafter"/>
</dbReference>
<dbReference type="SMART" id="SM00408">
    <property type="entry name" value="IGc2"/>
    <property type="match status" value="2"/>
</dbReference>
<feature type="chain" id="PRO_5029509743" evidence="1">
    <location>
        <begin position="18"/>
        <end position="272"/>
    </location>
</feature>
<keyword evidence="1" id="KW-0732">Signal</keyword>
<evidence type="ECO:0000313" key="3">
    <source>
        <dbReference type="EMBL" id="CAD5112788.1"/>
    </source>
</evidence>
<proteinExistence type="predicted"/>
<dbReference type="GO" id="GO:0032589">
    <property type="term" value="C:neuron projection membrane"/>
    <property type="evidence" value="ECO:0007669"/>
    <property type="project" value="TreeGrafter"/>
</dbReference>
<dbReference type="InterPro" id="IPR003599">
    <property type="entry name" value="Ig_sub"/>
</dbReference>
<dbReference type="InterPro" id="IPR013783">
    <property type="entry name" value="Ig-like_fold"/>
</dbReference>
<sequence>MKIYFVILLIYAPIALSSSLKGERYSRRKFTEFMNMDPNVTVSPGDRAILRCKVAYLGTKKIQWTREKPDGSADMLTVGKFVFFPDDRYSIDYNYRTNEWQLIITDVRPEDDGIYKCGISSRHSKSFSFRLRVRTVSIYGHEFYEVGSSIRIVCNATGRPHAPDDILWLKNGRAIDEKSSRILITKRVEKLVIISVMAIEEAEKGDQGEYKCVSTNQDSAEIKLVILNAQTRMRKDSNGQQRYKELGYNSTEGVARASRKIILSLLLFALGR</sequence>
<dbReference type="EMBL" id="CAJFCJ010000003">
    <property type="protein sequence ID" value="CAD5112788.1"/>
    <property type="molecule type" value="Genomic_DNA"/>
</dbReference>
<dbReference type="Gene3D" id="2.60.40.10">
    <property type="entry name" value="Immunoglobulins"/>
    <property type="match status" value="2"/>
</dbReference>
<name>A0A7I8VE20_9ANNE</name>
<dbReference type="Pfam" id="PF13927">
    <property type="entry name" value="Ig_3"/>
    <property type="match status" value="1"/>
</dbReference>
<dbReference type="PANTHER" id="PTHR23279:SF36">
    <property type="entry name" value="DEFECTIVE PROBOSCIS EXTENSION RESPONSE 9, ISOFORM A"/>
    <property type="match status" value="1"/>
</dbReference>
<dbReference type="InterPro" id="IPR013106">
    <property type="entry name" value="Ig_V-set"/>
</dbReference>